<dbReference type="eggNOG" id="COG0537">
    <property type="taxonomic scope" value="Bacteria"/>
</dbReference>
<dbReference type="Gene3D" id="3.30.428.10">
    <property type="entry name" value="HIT-like"/>
    <property type="match status" value="1"/>
</dbReference>
<dbReference type="RefSeq" id="WP_075834788.1">
    <property type="nucleotide sequence ID" value="NZ_MSTI01000126.1"/>
</dbReference>
<sequence>MGGAKPLFRALAVASVARLNPECITCTPPQHDPDIVFFTDGWKVVLHPAQCGLGNVLLATRRHVPRMADLTPAEWLEFQTVIAALEPALERAFGAALINMAYQRNWAYREAEPDPPFKDGQPNPHVHWHITPRYAQPVHFGGMVFDDPTFGEPFEWRKVTVPAEVRRAIIERLRTEVGVVLE</sequence>
<feature type="short sequence motif" description="Histidine triad motif" evidence="1">
    <location>
        <begin position="125"/>
        <end position="129"/>
    </location>
</feature>
<dbReference type="EMBL" id="MSTI01000126">
    <property type="protein sequence ID" value="OLV16832.1"/>
    <property type="molecule type" value="Genomic_DNA"/>
</dbReference>
<proteinExistence type="predicted"/>
<evidence type="ECO:0000313" key="3">
    <source>
        <dbReference type="EMBL" id="OLV16832.1"/>
    </source>
</evidence>
<dbReference type="InterPro" id="IPR036265">
    <property type="entry name" value="HIT-like_sf"/>
</dbReference>
<feature type="domain" description="HIT" evidence="2">
    <location>
        <begin position="54"/>
        <end position="140"/>
    </location>
</feature>
<dbReference type="Pfam" id="PF01230">
    <property type="entry name" value="HIT"/>
    <property type="match status" value="1"/>
</dbReference>
<dbReference type="Proteomes" id="UP000186607">
    <property type="component" value="Unassembled WGS sequence"/>
</dbReference>
<name>A0A1U7NV82_9DEIO</name>
<evidence type="ECO:0000259" key="2">
    <source>
        <dbReference type="PROSITE" id="PS51084"/>
    </source>
</evidence>
<comment type="caution">
    <text evidence="3">The sequence shown here is derived from an EMBL/GenBank/DDBJ whole genome shotgun (WGS) entry which is preliminary data.</text>
</comment>
<dbReference type="InterPro" id="IPR011146">
    <property type="entry name" value="HIT-like"/>
</dbReference>
<evidence type="ECO:0000256" key="1">
    <source>
        <dbReference type="PROSITE-ProRule" id="PRU00464"/>
    </source>
</evidence>
<keyword evidence="4" id="KW-1185">Reference proteome</keyword>
<protein>
    <recommendedName>
        <fullName evidence="2">HIT domain-containing protein</fullName>
    </recommendedName>
</protein>
<dbReference type="SUPFAM" id="SSF54197">
    <property type="entry name" value="HIT-like"/>
    <property type="match status" value="1"/>
</dbReference>
<dbReference type="OrthoDB" id="9784774at2"/>
<reference evidence="3 4" key="1">
    <citation type="submission" date="2017-01" db="EMBL/GenBank/DDBJ databases">
        <title>Genome Analysis of Deinococcus marmoris KOPRI26562.</title>
        <authorList>
            <person name="Kim J.H."/>
            <person name="Oh H.-M."/>
        </authorList>
    </citation>
    <scope>NUCLEOTIDE SEQUENCE [LARGE SCALE GENOMIC DNA]</scope>
    <source>
        <strain evidence="3 4">KOPRI26562</strain>
    </source>
</reference>
<gene>
    <name evidence="3" type="ORF">BOO71_0010705</name>
</gene>
<accession>A0A1U7NV82</accession>
<evidence type="ECO:0000313" key="4">
    <source>
        <dbReference type="Proteomes" id="UP000186607"/>
    </source>
</evidence>
<dbReference type="PROSITE" id="PS51084">
    <property type="entry name" value="HIT_2"/>
    <property type="match status" value="1"/>
</dbReference>
<organism evidence="3 4">
    <name type="scientific">Deinococcus marmoris</name>
    <dbReference type="NCBI Taxonomy" id="249408"/>
    <lineage>
        <taxon>Bacteria</taxon>
        <taxon>Thermotogati</taxon>
        <taxon>Deinococcota</taxon>
        <taxon>Deinococci</taxon>
        <taxon>Deinococcales</taxon>
        <taxon>Deinococcaceae</taxon>
        <taxon>Deinococcus</taxon>
    </lineage>
</organism>
<dbReference type="AlphaFoldDB" id="A0A1U7NV82"/>
<dbReference type="GO" id="GO:0003824">
    <property type="term" value="F:catalytic activity"/>
    <property type="evidence" value="ECO:0007669"/>
    <property type="project" value="InterPro"/>
</dbReference>
<dbReference type="STRING" id="249408.BOO71_0010705"/>